<reference evidence="2 3" key="1">
    <citation type="submission" date="2015-09" db="EMBL/GenBank/DDBJ databases">
        <title>Host preference determinants of Valsa canker pathogens revealed by comparative genomics.</title>
        <authorList>
            <person name="Yin Z."/>
            <person name="Huang L."/>
        </authorList>
    </citation>
    <scope>NUCLEOTIDE SEQUENCE [LARGE SCALE GENOMIC DNA]</scope>
    <source>
        <strain evidence="2 3">03-1</strain>
    </source>
</reference>
<evidence type="ECO:0000256" key="1">
    <source>
        <dbReference type="ARBA" id="ARBA00022801"/>
    </source>
</evidence>
<dbReference type="Proteomes" id="UP000283895">
    <property type="component" value="Unassembled WGS sequence"/>
</dbReference>
<dbReference type="PANTHER" id="PTHR45648:SF85">
    <property type="entry name" value="A, PUTATIVE (AFU_ORTHOLOGUE AFUA_2G10760)-RELATED"/>
    <property type="match status" value="1"/>
</dbReference>
<dbReference type="Pfam" id="PF00657">
    <property type="entry name" value="Lipase_GDSL"/>
    <property type="match status" value="1"/>
</dbReference>
<dbReference type="Gene3D" id="3.40.50.1110">
    <property type="entry name" value="SGNH hydrolase"/>
    <property type="match status" value="1"/>
</dbReference>
<dbReference type="InterPro" id="IPR036514">
    <property type="entry name" value="SGNH_hydro_sf"/>
</dbReference>
<organism evidence="2 3">
    <name type="scientific">Cytospora schulzeri</name>
    <dbReference type="NCBI Taxonomy" id="448051"/>
    <lineage>
        <taxon>Eukaryota</taxon>
        <taxon>Fungi</taxon>
        <taxon>Dikarya</taxon>
        <taxon>Ascomycota</taxon>
        <taxon>Pezizomycotina</taxon>
        <taxon>Sordariomycetes</taxon>
        <taxon>Sordariomycetidae</taxon>
        <taxon>Diaporthales</taxon>
        <taxon>Cytosporaceae</taxon>
        <taxon>Cytospora</taxon>
    </lineage>
</organism>
<dbReference type="InterPro" id="IPR051058">
    <property type="entry name" value="GDSL_Est/Lipase"/>
</dbReference>
<gene>
    <name evidence="2" type="ORF">VMCG_05046</name>
</gene>
<evidence type="ECO:0000313" key="3">
    <source>
        <dbReference type="Proteomes" id="UP000283895"/>
    </source>
</evidence>
<accession>A0A423WM66</accession>
<proteinExistence type="predicted"/>
<dbReference type="AlphaFoldDB" id="A0A423WM66"/>
<dbReference type="GO" id="GO:0016788">
    <property type="term" value="F:hydrolase activity, acting on ester bonds"/>
    <property type="evidence" value="ECO:0007669"/>
    <property type="project" value="InterPro"/>
</dbReference>
<keyword evidence="3" id="KW-1185">Reference proteome</keyword>
<sequence>MAHEMVLDEEAARKGLELVGHVNCLGDLCATQDWEEDDGQAADEEYRARRRELIRVFACALSGGGGLIDSLDQHHRHYFKSLIPDEKIHDPVSVAPEDLRWFRKVHHGSSRYGMHVKERFVGQCLHFPDGPFASHMITTVEQILDWDKASPTEDFSNIASGPFFSLIEKVMEGRLLFHADTHALPTAALPGMILGVGPLHTEVGDKIMGFVNEPEETNRINALESTFVVRRRALSDLKNFNEDHIAFGDSYTYAQGTLGYANSTFIGSNLNFSYTPEQLLSDRIVQEDVNSTANRGPNWIENITGCGVKTGLTDPQTCNIQLWDFAFGGADISVEYLPLHHNWSVQLVNQTEQFLLYAQPVLKHIVDPKKTLVAIWIGINDIGDSDDLDVNFPVFYEELISTMFEQAVQPVYEAGYKNFLFMKLPPLDRTPGNLARAAGPLPNTTMIGWWDDTLDKHAAEFADQNKGVTSLVFDSNTFLNHVLDHHEEYGIKNVTGYCPEYNQPLPVTQYGCLPLDEYFWYNSGHMTTNTHNILAAELERFLVASSNY</sequence>
<keyword evidence="1" id="KW-0378">Hydrolase</keyword>
<protein>
    <submittedName>
        <fullName evidence="2">Uncharacterized protein</fullName>
    </submittedName>
</protein>
<evidence type="ECO:0000313" key="2">
    <source>
        <dbReference type="EMBL" id="ROW04509.1"/>
    </source>
</evidence>
<dbReference type="OrthoDB" id="1600564at2759"/>
<dbReference type="PANTHER" id="PTHR45648">
    <property type="entry name" value="GDSL LIPASE/ACYLHYDROLASE FAMILY PROTEIN (AFU_ORTHOLOGUE AFUA_4G14700)"/>
    <property type="match status" value="1"/>
</dbReference>
<dbReference type="CDD" id="cd01846">
    <property type="entry name" value="fatty_acyltransferase_like"/>
    <property type="match status" value="1"/>
</dbReference>
<dbReference type="STRING" id="356882.A0A423WM66"/>
<name>A0A423WM66_9PEZI</name>
<dbReference type="EMBL" id="LKEA01000014">
    <property type="protein sequence ID" value="ROW04509.1"/>
    <property type="molecule type" value="Genomic_DNA"/>
</dbReference>
<comment type="caution">
    <text evidence="2">The sequence shown here is derived from an EMBL/GenBank/DDBJ whole genome shotgun (WGS) entry which is preliminary data.</text>
</comment>
<dbReference type="InterPro" id="IPR001087">
    <property type="entry name" value="GDSL"/>
</dbReference>
<dbReference type="SUPFAM" id="SSF52266">
    <property type="entry name" value="SGNH hydrolase"/>
    <property type="match status" value="1"/>
</dbReference>